<protein>
    <submittedName>
        <fullName evidence="2">Uncharacterized protein</fullName>
    </submittedName>
</protein>
<accession>A0A915P440</accession>
<evidence type="ECO:0000313" key="1">
    <source>
        <dbReference type="Proteomes" id="UP000887560"/>
    </source>
</evidence>
<organism evidence="1 2">
    <name type="scientific">Meloidogyne floridensis</name>
    <dbReference type="NCBI Taxonomy" id="298350"/>
    <lineage>
        <taxon>Eukaryota</taxon>
        <taxon>Metazoa</taxon>
        <taxon>Ecdysozoa</taxon>
        <taxon>Nematoda</taxon>
        <taxon>Chromadorea</taxon>
        <taxon>Rhabditida</taxon>
        <taxon>Tylenchina</taxon>
        <taxon>Tylenchomorpha</taxon>
        <taxon>Tylenchoidea</taxon>
        <taxon>Meloidogynidae</taxon>
        <taxon>Meloidogyninae</taxon>
        <taxon>Meloidogyne</taxon>
    </lineage>
</organism>
<keyword evidence="1" id="KW-1185">Reference proteome</keyword>
<dbReference type="Proteomes" id="UP000887560">
    <property type="component" value="Unplaced"/>
</dbReference>
<dbReference type="AlphaFoldDB" id="A0A915P440"/>
<name>A0A915P440_9BILA</name>
<proteinExistence type="predicted"/>
<evidence type="ECO:0000313" key="2">
    <source>
        <dbReference type="WBParaSite" id="scf7180000423768.g11586"/>
    </source>
</evidence>
<sequence>MEAESRDNKLSVSTEDSLVFLCFLGATASEVRENGVSGVVG</sequence>
<dbReference type="WBParaSite" id="scf7180000423768.g11586">
    <property type="protein sequence ID" value="scf7180000423768.g11586"/>
    <property type="gene ID" value="scf7180000423768.g11586"/>
</dbReference>
<reference evidence="2" key="1">
    <citation type="submission" date="2022-11" db="UniProtKB">
        <authorList>
            <consortium name="WormBaseParasite"/>
        </authorList>
    </citation>
    <scope>IDENTIFICATION</scope>
</reference>